<protein>
    <submittedName>
        <fullName evidence="2">Uncharacterized protein</fullName>
    </submittedName>
</protein>
<keyword evidence="1" id="KW-0732">Signal</keyword>
<name>A0A6A6QYZ6_9PEZI</name>
<proteinExistence type="predicted"/>
<gene>
    <name evidence="2" type="ORF">BU16DRAFT_525153</name>
</gene>
<evidence type="ECO:0000256" key="1">
    <source>
        <dbReference type="SAM" id="SignalP"/>
    </source>
</evidence>
<dbReference type="OrthoDB" id="10601897at2759"/>
<feature type="chain" id="PRO_5025536055" evidence="1">
    <location>
        <begin position="22"/>
        <end position="359"/>
    </location>
</feature>
<sequence>MASFFLSSLSIHLCIYHVKLCRPESLPYTAHHVPPDRLANTPRHAPTASFHASPHPPLILITPPSTSSSIPLLPTPFTSQLFKMHFNPLFTLIALLASTSASASPFPAAADGPAPTPTSGTEYWCWVSPACVSAYKSIQACYNTLGGISDPNDSSQSKAGQFCICDPKTKGRLAHQADFDACSVCFRGTNPRTDEASLEEWQNDGSLFCGTNGTERLLLRMISPSFPLPVSTTLLTQRSRPVRLPLPRADAEVHGGRAHADAVHAGAVGPDHGGDDAIGSLHAAQWVERVSGFVGGVDDCGPGEREFGCCDCACAAAAAVFGRAGADAWLYSNSHSLADGHVDANACGYGDCDAESHGG</sequence>
<accession>A0A6A6QYZ6</accession>
<evidence type="ECO:0000313" key="2">
    <source>
        <dbReference type="EMBL" id="KAF2497496.1"/>
    </source>
</evidence>
<feature type="signal peptide" evidence="1">
    <location>
        <begin position="1"/>
        <end position="21"/>
    </location>
</feature>
<dbReference type="Proteomes" id="UP000799750">
    <property type="component" value="Unassembled WGS sequence"/>
</dbReference>
<dbReference type="EMBL" id="MU004186">
    <property type="protein sequence ID" value="KAF2497496.1"/>
    <property type="molecule type" value="Genomic_DNA"/>
</dbReference>
<organism evidence="2 3">
    <name type="scientific">Lophium mytilinum</name>
    <dbReference type="NCBI Taxonomy" id="390894"/>
    <lineage>
        <taxon>Eukaryota</taxon>
        <taxon>Fungi</taxon>
        <taxon>Dikarya</taxon>
        <taxon>Ascomycota</taxon>
        <taxon>Pezizomycotina</taxon>
        <taxon>Dothideomycetes</taxon>
        <taxon>Pleosporomycetidae</taxon>
        <taxon>Mytilinidiales</taxon>
        <taxon>Mytilinidiaceae</taxon>
        <taxon>Lophium</taxon>
    </lineage>
</organism>
<evidence type="ECO:0000313" key="3">
    <source>
        <dbReference type="Proteomes" id="UP000799750"/>
    </source>
</evidence>
<keyword evidence="3" id="KW-1185">Reference proteome</keyword>
<dbReference type="AlphaFoldDB" id="A0A6A6QYZ6"/>
<reference evidence="2" key="1">
    <citation type="journal article" date="2020" name="Stud. Mycol.">
        <title>101 Dothideomycetes genomes: a test case for predicting lifestyles and emergence of pathogens.</title>
        <authorList>
            <person name="Haridas S."/>
            <person name="Albert R."/>
            <person name="Binder M."/>
            <person name="Bloem J."/>
            <person name="Labutti K."/>
            <person name="Salamov A."/>
            <person name="Andreopoulos B."/>
            <person name="Baker S."/>
            <person name="Barry K."/>
            <person name="Bills G."/>
            <person name="Bluhm B."/>
            <person name="Cannon C."/>
            <person name="Castanera R."/>
            <person name="Culley D."/>
            <person name="Daum C."/>
            <person name="Ezra D."/>
            <person name="Gonzalez J."/>
            <person name="Henrissat B."/>
            <person name="Kuo A."/>
            <person name="Liang C."/>
            <person name="Lipzen A."/>
            <person name="Lutzoni F."/>
            <person name="Magnuson J."/>
            <person name="Mondo S."/>
            <person name="Nolan M."/>
            <person name="Ohm R."/>
            <person name="Pangilinan J."/>
            <person name="Park H.-J."/>
            <person name="Ramirez L."/>
            <person name="Alfaro M."/>
            <person name="Sun H."/>
            <person name="Tritt A."/>
            <person name="Yoshinaga Y."/>
            <person name="Zwiers L.-H."/>
            <person name="Turgeon B."/>
            <person name="Goodwin S."/>
            <person name="Spatafora J."/>
            <person name="Crous P."/>
            <person name="Grigoriev I."/>
        </authorList>
    </citation>
    <scope>NUCLEOTIDE SEQUENCE</scope>
    <source>
        <strain evidence="2">CBS 269.34</strain>
    </source>
</reference>